<feature type="region of interest" description="Disordered" evidence="1">
    <location>
        <begin position="81"/>
        <end position="108"/>
    </location>
</feature>
<feature type="compositionally biased region" description="Polar residues" evidence="1">
    <location>
        <begin position="86"/>
        <end position="99"/>
    </location>
</feature>
<accession>A0A2I0B375</accession>
<protein>
    <submittedName>
        <fullName evidence="2">Uncharacterized protein</fullName>
    </submittedName>
</protein>
<evidence type="ECO:0000313" key="2">
    <source>
        <dbReference type="EMBL" id="PKA62243.1"/>
    </source>
</evidence>
<dbReference type="AlphaFoldDB" id="A0A2I0B375"/>
<evidence type="ECO:0000313" key="3">
    <source>
        <dbReference type="Proteomes" id="UP000236161"/>
    </source>
</evidence>
<reference evidence="2 3" key="1">
    <citation type="journal article" date="2017" name="Nature">
        <title>The Apostasia genome and the evolution of orchids.</title>
        <authorList>
            <person name="Zhang G.Q."/>
            <person name="Liu K.W."/>
            <person name="Li Z."/>
            <person name="Lohaus R."/>
            <person name="Hsiao Y.Y."/>
            <person name="Niu S.C."/>
            <person name="Wang J.Y."/>
            <person name="Lin Y.C."/>
            <person name="Xu Q."/>
            <person name="Chen L.J."/>
            <person name="Yoshida K."/>
            <person name="Fujiwara S."/>
            <person name="Wang Z.W."/>
            <person name="Zhang Y.Q."/>
            <person name="Mitsuda N."/>
            <person name="Wang M."/>
            <person name="Liu G.H."/>
            <person name="Pecoraro L."/>
            <person name="Huang H.X."/>
            <person name="Xiao X.J."/>
            <person name="Lin M."/>
            <person name="Wu X.Y."/>
            <person name="Wu W.L."/>
            <person name="Chen Y.Y."/>
            <person name="Chang S.B."/>
            <person name="Sakamoto S."/>
            <person name="Ohme-Takagi M."/>
            <person name="Yagi M."/>
            <person name="Zeng S.J."/>
            <person name="Shen C.Y."/>
            <person name="Yeh C.M."/>
            <person name="Luo Y.B."/>
            <person name="Tsai W.C."/>
            <person name="Van de Peer Y."/>
            <person name="Liu Z.J."/>
        </authorList>
    </citation>
    <scope>NUCLEOTIDE SEQUENCE [LARGE SCALE GENOMIC DNA]</scope>
    <source>
        <strain evidence="3">cv. Shenzhen</strain>
        <tissue evidence="2">Stem</tissue>
    </source>
</reference>
<dbReference type="Proteomes" id="UP000236161">
    <property type="component" value="Unassembled WGS sequence"/>
</dbReference>
<sequence>MLSSTTASLPSNLTNTSKAFSSIPLQAKLTIIIVKKPHRAHHKNEIIWCANMPHLELLEPSLTPLAEQLLNSSPLCNSNSVAAPSRTATQQQPQVEQLLNSNPKSNSSSKRYHQIVLSILLCQLSI</sequence>
<gene>
    <name evidence="2" type="ORF">AXF42_Ash016035</name>
</gene>
<keyword evidence="3" id="KW-1185">Reference proteome</keyword>
<organism evidence="2 3">
    <name type="scientific">Apostasia shenzhenica</name>
    <dbReference type="NCBI Taxonomy" id="1088818"/>
    <lineage>
        <taxon>Eukaryota</taxon>
        <taxon>Viridiplantae</taxon>
        <taxon>Streptophyta</taxon>
        <taxon>Embryophyta</taxon>
        <taxon>Tracheophyta</taxon>
        <taxon>Spermatophyta</taxon>
        <taxon>Magnoliopsida</taxon>
        <taxon>Liliopsida</taxon>
        <taxon>Asparagales</taxon>
        <taxon>Orchidaceae</taxon>
        <taxon>Apostasioideae</taxon>
        <taxon>Apostasia</taxon>
    </lineage>
</organism>
<dbReference type="EMBL" id="KZ451918">
    <property type="protein sequence ID" value="PKA62243.1"/>
    <property type="molecule type" value="Genomic_DNA"/>
</dbReference>
<name>A0A2I0B375_9ASPA</name>
<evidence type="ECO:0000256" key="1">
    <source>
        <dbReference type="SAM" id="MobiDB-lite"/>
    </source>
</evidence>
<proteinExistence type="predicted"/>